<evidence type="ECO:0000259" key="1">
    <source>
        <dbReference type="PROSITE" id="PS50943"/>
    </source>
</evidence>
<dbReference type="GO" id="GO:0003677">
    <property type="term" value="F:DNA binding"/>
    <property type="evidence" value="ECO:0007669"/>
    <property type="project" value="InterPro"/>
</dbReference>
<proteinExistence type="predicted"/>
<dbReference type="AlphaFoldDB" id="A0A919XMF6"/>
<dbReference type="PANTHER" id="PTHR33516:SF2">
    <property type="entry name" value="LEXA REPRESSOR-RELATED"/>
    <property type="match status" value="1"/>
</dbReference>
<organism evidence="2 3">
    <name type="scientific">Paenibacillus albilobatus</name>
    <dbReference type="NCBI Taxonomy" id="2716884"/>
    <lineage>
        <taxon>Bacteria</taxon>
        <taxon>Bacillati</taxon>
        <taxon>Bacillota</taxon>
        <taxon>Bacilli</taxon>
        <taxon>Bacillales</taxon>
        <taxon>Paenibacillaceae</taxon>
        <taxon>Paenibacillus</taxon>
    </lineage>
</organism>
<evidence type="ECO:0000313" key="3">
    <source>
        <dbReference type="Proteomes" id="UP000679779"/>
    </source>
</evidence>
<dbReference type="SUPFAM" id="SSF51306">
    <property type="entry name" value="LexA/Signal peptidase"/>
    <property type="match status" value="1"/>
</dbReference>
<dbReference type="Gene3D" id="1.10.260.40">
    <property type="entry name" value="lambda repressor-like DNA-binding domains"/>
    <property type="match status" value="1"/>
</dbReference>
<dbReference type="InterPro" id="IPR036286">
    <property type="entry name" value="LexA/Signal_pep-like_sf"/>
</dbReference>
<sequence>MARKKYTEVEKDLMKGIAKNLRMILTRKGLSQKELAEGTELSTSVISDYLNEKTLATPGSIQKIADFLKVSKSEIDPTFKSNSDQLYTFNKIPLVGTICAGEGLLAEQNIEDYVYYPFPNKKQPDFALRVKGDSMIGAGIESGDIVYIKAANWAEYNGQIVAALINDCEEGMLKRIKWTEGSAAMQLIPENDKYEIKELHPSEFKICGIYMGHFKPVEE</sequence>
<protein>
    <submittedName>
        <fullName evidence="2">LexA repressor</fullName>
    </submittedName>
</protein>
<reference evidence="2" key="1">
    <citation type="submission" date="2021-03" db="EMBL/GenBank/DDBJ databases">
        <title>Antimicrobial resistance genes in bacteria isolated from Japanese honey, and their potential for conferring macrolide and lincosamide resistance in the American foulbrood pathogen Paenibacillus larvae.</title>
        <authorList>
            <person name="Okamoto M."/>
            <person name="Kumagai M."/>
            <person name="Kanamori H."/>
            <person name="Takamatsu D."/>
        </authorList>
    </citation>
    <scope>NUCLEOTIDE SEQUENCE</scope>
    <source>
        <strain evidence="2">J2TS6</strain>
    </source>
</reference>
<dbReference type="RefSeq" id="WP_244873130.1">
    <property type="nucleotide sequence ID" value="NZ_BORQ01000005.1"/>
</dbReference>
<dbReference type="SMART" id="SM00530">
    <property type="entry name" value="HTH_XRE"/>
    <property type="match status" value="1"/>
</dbReference>
<dbReference type="SUPFAM" id="SSF47413">
    <property type="entry name" value="lambda repressor-like DNA-binding domains"/>
    <property type="match status" value="1"/>
</dbReference>
<dbReference type="Proteomes" id="UP000679779">
    <property type="component" value="Unassembled WGS sequence"/>
</dbReference>
<name>A0A919XMF6_9BACL</name>
<dbReference type="InterPro" id="IPR039418">
    <property type="entry name" value="LexA-like"/>
</dbReference>
<dbReference type="CDD" id="cd06529">
    <property type="entry name" value="S24_LexA-like"/>
    <property type="match status" value="1"/>
</dbReference>
<keyword evidence="3" id="KW-1185">Reference proteome</keyword>
<dbReference type="Gene3D" id="2.10.109.10">
    <property type="entry name" value="Umud Fragment, subunit A"/>
    <property type="match status" value="1"/>
</dbReference>
<dbReference type="Pfam" id="PF00717">
    <property type="entry name" value="Peptidase_S24"/>
    <property type="match status" value="1"/>
</dbReference>
<dbReference type="InterPro" id="IPR050077">
    <property type="entry name" value="LexA_repressor"/>
</dbReference>
<dbReference type="InterPro" id="IPR010982">
    <property type="entry name" value="Lambda_DNA-bd_dom_sf"/>
</dbReference>
<dbReference type="Pfam" id="PF01381">
    <property type="entry name" value="HTH_3"/>
    <property type="match status" value="1"/>
</dbReference>
<dbReference type="InterPro" id="IPR015927">
    <property type="entry name" value="Peptidase_S24_S26A/B/C"/>
</dbReference>
<dbReference type="CDD" id="cd00093">
    <property type="entry name" value="HTH_XRE"/>
    <property type="match status" value="1"/>
</dbReference>
<comment type="caution">
    <text evidence="2">The sequence shown here is derived from an EMBL/GenBank/DDBJ whole genome shotgun (WGS) entry which is preliminary data.</text>
</comment>
<feature type="domain" description="HTH cro/C1-type" evidence="1">
    <location>
        <begin position="21"/>
        <end position="75"/>
    </location>
</feature>
<evidence type="ECO:0000313" key="2">
    <source>
        <dbReference type="EMBL" id="GIO33095.1"/>
    </source>
</evidence>
<dbReference type="PROSITE" id="PS50943">
    <property type="entry name" value="HTH_CROC1"/>
    <property type="match status" value="1"/>
</dbReference>
<gene>
    <name evidence="2" type="primary">lexA_2</name>
    <name evidence="2" type="ORF">J2TS6_42360</name>
</gene>
<dbReference type="PANTHER" id="PTHR33516">
    <property type="entry name" value="LEXA REPRESSOR"/>
    <property type="match status" value="1"/>
</dbReference>
<accession>A0A919XMF6</accession>
<dbReference type="InterPro" id="IPR001387">
    <property type="entry name" value="Cro/C1-type_HTH"/>
</dbReference>
<dbReference type="EMBL" id="BORQ01000005">
    <property type="protein sequence ID" value="GIO33095.1"/>
    <property type="molecule type" value="Genomic_DNA"/>
</dbReference>